<evidence type="ECO:0000313" key="2">
    <source>
        <dbReference type="Proteomes" id="UP000184406"/>
    </source>
</evidence>
<dbReference type="InterPro" id="IPR054207">
    <property type="entry name" value="DUF6913"/>
</dbReference>
<dbReference type="AlphaFoldDB" id="A0A1M5FZG7"/>
<evidence type="ECO:0000313" key="1">
    <source>
        <dbReference type="EMBL" id="SHF96878.1"/>
    </source>
</evidence>
<gene>
    <name evidence="1" type="ORF">SAMN03080594_11038</name>
</gene>
<reference evidence="2" key="1">
    <citation type="submission" date="2016-11" db="EMBL/GenBank/DDBJ databases">
        <authorList>
            <person name="Varghese N."/>
            <person name="Submissions S."/>
        </authorList>
    </citation>
    <scope>NUCLEOTIDE SEQUENCE [LARGE SCALE GENOMIC DNA]</scope>
    <source>
        <strain evidence="2">DSM 17539</strain>
    </source>
</reference>
<organism evidence="1 2">
    <name type="scientific">Arenibacter palladensis</name>
    <dbReference type="NCBI Taxonomy" id="237373"/>
    <lineage>
        <taxon>Bacteria</taxon>
        <taxon>Pseudomonadati</taxon>
        <taxon>Bacteroidota</taxon>
        <taxon>Flavobacteriia</taxon>
        <taxon>Flavobacteriales</taxon>
        <taxon>Flavobacteriaceae</taxon>
        <taxon>Arenibacter</taxon>
    </lineage>
</organism>
<proteinExistence type="predicted"/>
<protein>
    <submittedName>
        <fullName evidence="1">Uncharacterized protein</fullName>
    </submittedName>
</protein>
<dbReference type="RefSeq" id="WP_072864854.1">
    <property type="nucleotide sequence ID" value="NZ_FQUX01000010.1"/>
</dbReference>
<dbReference type="EMBL" id="FQUX01000010">
    <property type="protein sequence ID" value="SHF96878.1"/>
    <property type="molecule type" value="Genomic_DNA"/>
</dbReference>
<dbReference type="OrthoDB" id="1430532at2"/>
<dbReference type="Proteomes" id="UP000184406">
    <property type="component" value="Unassembled WGS sequence"/>
</dbReference>
<dbReference type="Pfam" id="PF21857">
    <property type="entry name" value="DUF6913"/>
    <property type="match status" value="1"/>
</dbReference>
<keyword evidence="2" id="KW-1185">Reference proteome</keyword>
<name>A0A1M5FZG7_9FLAO</name>
<accession>A0A1M5FZG7</accession>
<sequence length="178" mass="20864">MFLKTLKEKIKFRAGKKFLQRGLTTPPETINREKGISSVGCIVDLDEFENANAFYEFVDEFSLRPNSVKIIGYKKYYDKNSPYSTPVFSDKDLGWKANIENSYALEFLNREYDLLVNYYTDEKLLLQLMTLKTKARLKVGFGSVDKNLNDLILNTPIKDFQTFKKELRKYLRVLNEIK</sequence>